<comment type="similarity">
    <text evidence="1 4">Belongs to the glycosyl hydrolase 1 family.</text>
</comment>
<evidence type="ECO:0000256" key="2">
    <source>
        <dbReference type="ARBA" id="ARBA00022801"/>
    </source>
</evidence>
<dbReference type="AlphaFoldDB" id="A0A0U5KZ76"/>
<dbReference type="EMBL" id="LN907827">
    <property type="protein sequence ID" value="CUU22847.1"/>
    <property type="molecule type" value="Genomic_DNA"/>
</dbReference>
<evidence type="ECO:0000313" key="5">
    <source>
        <dbReference type="EMBL" id="CUU22847.1"/>
    </source>
</evidence>
<keyword evidence="6" id="KW-1185">Reference proteome</keyword>
<dbReference type="EC" id="3.2.1.86" evidence="5"/>
<dbReference type="GO" id="GO:0005829">
    <property type="term" value="C:cytosol"/>
    <property type="evidence" value="ECO:0007669"/>
    <property type="project" value="TreeGrafter"/>
</dbReference>
<evidence type="ECO:0000313" key="6">
    <source>
        <dbReference type="Proteomes" id="UP000059419"/>
    </source>
</evidence>
<proteinExistence type="inferred from homology"/>
<dbReference type="Gene3D" id="3.20.20.80">
    <property type="entry name" value="Glycosidases"/>
    <property type="match status" value="1"/>
</dbReference>
<reference evidence="6" key="1">
    <citation type="submission" date="2015-11" db="EMBL/GenBank/DDBJ databases">
        <authorList>
            <person name="Blom J."/>
        </authorList>
    </citation>
    <scope>NUCLEOTIDE SEQUENCE [LARGE SCALE GENOMIC DNA]</scope>
</reference>
<dbReference type="InterPro" id="IPR017853">
    <property type="entry name" value="GH"/>
</dbReference>
<dbReference type="SUPFAM" id="SSF51445">
    <property type="entry name" value="(Trans)glycosidases"/>
    <property type="match status" value="1"/>
</dbReference>
<dbReference type="Proteomes" id="UP000059419">
    <property type="component" value="Chromosome 1"/>
</dbReference>
<dbReference type="GO" id="GO:0016052">
    <property type="term" value="P:carbohydrate catabolic process"/>
    <property type="evidence" value="ECO:0007669"/>
    <property type="project" value="TreeGrafter"/>
</dbReference>
<organism evidence="5 6">
    <name type="scientific">Duffyella gerundensis</name>
    <dbReference type="NCBI Taxonomy" id="1619313"/>
    <lineage>
        <taxon>Bacteria</taxon>
        <taxon>Pseudomonadati</taxon>
        <taxon>Pseudomonadota</taxon>
        <taxon>Gammaproteobacteria</taxon>
        <taxon>Enterobacterales</taxon>
        <taxon>Erwiniaceae</taxon>
        <taxon>Duffyella</taxon>
    </lineage>
</organism>
<dbReference type="KEGG" id="ege:EM595_0610"/>
<dbReference type="GO" id="GO:0008706">
    <property type="term" value="F:6-phospho-beta-glucosidase activity"/>
    <property type="evidence" value="ECO:0007669"/>
    <property type="project" value="UniProtKB-EC"/>
</dbReference>
<dbReference type="InterPro" id="IPR001360">
    <property type="entry name" value="Glyco_hydro_1"/>
</dbReference>
<evidence type="ECO:0000256" key="4">
    <source>
        <dbReference type="RuleBase" id="RU003690"/>
    </source>
</evidence>
<gene>
    <name evidence="5" type="primary">gmuD</name>
    <name evidence="5" type="ORF">EM595_0610</name>
</gene>
<name>A0A0U5KZ76_9GAMM</name>
<dbReference type="PRINTS" id="PR00131">
    <property type="entry name" value="GLHYDRLASE1"/>
</dbReference>
<keyword evidence="2 5" id="KW-0378">Hydrolase</keyword>
<dbReference type="STRING" id="1619313.EM595_0610"/>
<accession>A0A0U5KZ76</accession>
<dbReference type="PANTHER" id="PTHR10353">
    <property type="entry name" value="GLYCOSYL HYDROLASE"/>
    <property type="match status" value="1"/>
</dbReference>
<protein>
    <submittedName>
        <fullName evidence="5">6-phospho-beta-glucosidase GmuD</fullName>
        <ecNumber evidence="5">3.2.1.86</ecNumber>
    </submittedName>
</protein>
<dbReference type="PATRIC" id="fig|1619313.3.peg.636"/>
<evidence type="ECO:0000256" key="3">
    <source>
        <dbReference type="ARBA" id="ARBA00023295"/>
    </source>
</evidence>
<dbReference type="FunFam" id="3.20.20.80:FF:000004">
    <property type="entry name" value="Beta-glucosidase 6-phospho-beta-glucosidase"/>
    <property type="match status" value="1"/>
</dbReference>
<dbReference type="Pfam" id="PF00232">
    <property type="entry name" value="Glyco_hydro_1"/>
    <property type="match status" value="1"/>
</dbReference>
<sequence>MPVTGDSFLLNRCGLPPDGGAHHFFHASGGSMTTYAFPEHFFWGAAASGPQTEGADGKPHASIWDSWYASQPDRFFEQIGPEKVCETLHKYKEDVALMKNIGLNSFRTSIQWSRLIDDLETGAPNQDAVRFYHAYFDEMIANGIEPMINLYHFDMPDELQQRYGGFESVHVTDLFARFAATAFRLFGHKIKYWTTFNEPIVPVEGGYLYDFHYPCKKDGKLAAQVAFNIMLAHAKAIECYREMQCGGEIGVVLNLTPTYTRSASAEDKKAAWHADLFFNRSFLDPLVKHQFPTELCSLLAEHHCLPEVNPADVKRITDSRIDFLGVNYYVPRRVKARETPYTLDYFSPDVYFENYIDPDGRFNPYRDNNEILPQAIYDIAANIRDNYGNIKWYLAEIGIAMDLASEGPVQADGIIDDGFRIGLMEEHLVQLHRAIAEGANCFGVHQWTFIDNWSWINSFKRRYGFYRLDLATGERQIKRNGLWFKALAESNQFSCEERSA</sequence>
<keyword evidence="3 5" id="KW-0326">Glycosidase</keyword>
<evidence type="ECO:0000256" key="1">
    <source>
        <dbReference type="ARBA" id="ARBA00010838"/>
    </source>
</evidence>
<dbReference type="PANTHER" id="PTHR10353:SF139">
    <property type="entry name" value="6-PHOSPHO-BETA-GLUCOSIDASE GMUD"/>
    <property type="match status" value="1"/>
</dbReference>